<comment type="subcellular location">
    <subcellularLocation>
        <location evidence="3">Endoplasmic reticulum membrane</location>
        <topology evidence="3">Single-pass membrane protein</topology>
    </subcellularLocation>
    <subcellularLocation>
        <location evidence="2">Secreted</location>
        <location evidence="2">Extracellular space</location>
        <location evidence="2">Extracellular matrix</location>
        <location evidence="2">Basement membrane</location>
    </subcellularLocation>
</comment>
<dbReference type="SUPFAM" id="SSF144232">
    <property type="entry name" value="HIT/MYND zinc finger-like"/>
    <property type="match status" value="1"/>
</dbReference>
<dbReference type="GO" id="GO:0009887">
    <property type="term" value="P:animal organ morphogenesis"/>
    <property type="evidence" value="ECO:0007669"/>
    <property type="project" value="TreeGrafter"/>
</dbReference>
<keyword evidence="21" id="KW-1133">Transmembrane helix</keyword>
<dbReference type="FunFam" id="2.170.300.10:FF:000001">
    <property type="entry name" value="Laminin subunit beta-1"/>
    <property type="match status" value="1"/>
</dbReference>
<evidence type="ECO:0000256" key="9">
    <source>
        <dbReference type="ARBA" id="ARBA00022692"/>
    </source>
</evidence>
<dbReference type="PROSITE" id="PS01248">
    <property type="entry name" value="EGF_LAM_1"/>
    <property type="match status" value="5"/>
</dbReference>
<dbReference type="PROSITE" id="PS50235">
    <property type="entry name" value="USP_3"/>
    <property type="match status" value="1"/>
</dbReference>
<dbReference type="PROSITE" id="PS00973">
    <property type="entry name" value="USP_2"/>
    <property type="match status" value="1"/>
</dbReference>
<evidence type="ECO:0000256" key="26">
    <source>
        <dbReference type="ARBA" id="ARBA00023292"/>
    </source>
</evidence>
<dbReference type="Gene3D" id="3.90.70.10">
    <property type="entry name" value="Cysteine proteinases"/>
    <property type="match status" value="2"/>
</dbReference>
<evidence type="ECO:0000256" key="27">
    <source>
        <dbReference type="ARBA" id="ARBA00071653"/>
    </source>
</evidence>
<feature type="domain" description="Laminin EGF-like" evidence="36">
    <location>
        <begin position="274"/>
        <end position="337"/>
    </location>
</feature>
<feature type="disulfide bond" evidence="32">
    <location>
        <begin position="515"/>
        <end position="532"/>
    </location>
</feature>
<keyword evidence="10" id="KW-0479">Metal-binding</keyword>
<feature type="coiled-coil region" evidence="33">
    <location>
        <begin position="1433"/>
        <end position="1499"/>
    </location>
</feature>
<evidence type="ECO:0000256" key="34">
    <source>
        <dbReference type="SAM" id="MobiDB-lite"/>
    </source>
</evidence>
<evidence type="ECO:0000256" key="35">
    <source>
        <dbReference type="SAM" id="SignalP"/>
    </source>
</evidence>
<evidence type="ECO:0000256" key="2">
    <source>
        <dbReference type="ARBA" id="ARBA00004302"/>
    </source>
</evidence>
<evidence type="ECO:0000256" key="6">
    <source>
        <dbReference type="ARBA" id="ARBA00022530"/>
    </source>
</evidence>
<dbReference type="InterPro" id="IPR002049">
    <property type="entry name" value="LE_dom"/>
</dbReference>
<dbReference type="FunFam" id="3.90.70.10:FF:000012">
    <property type="entry name" value="ubiquitin carboxyl-terminal hydrolase 19 isoform X2"/>
    <property type="match status" value="1"/>
</dbReference>
<evidence type="ECO:0000256" key="12">
    <source>
        <dbReference type="ARBA" id="ARBA00022737"/>
    </source>
</evidence>
<keyword evidence="16" id="KW-0788">Thiol protease</keyword>
<dbReference type="SMART" id="SM00136">
    <property type="entry name" value="LamNT"/>
    <property type="match status" value="1"/>
</dbReference>
<dbReference type="Gene3D" id="2.10.25.10">
    <property type="entry name" value="Laminin"/>
    <property type="match status" value="11"/>
</dbReference>
<dbReference type="InterPro" id="IPR018200">
    <property type="entry name" value="USP_CS"/>
</dbReference>
<feature type="chain" id="PRO_5018044877" description="Ubiquitin carboxyl-terminal hydrolase 19" evidence="35">
    <location>
        <begin position="27"/>
        <end position="3314"/>
    </location>
</feature>
<feature type="disulfide bond" evidence="32">
    <location>
        <begin position="817"/>
        <end position="829"/>
    </location>
</feature>
<evidence type="ECO:0000256" key="21">
    <source>
        <dbReference type="ARBA" id="ARBA00022989"/>
    </source>
</evidence>
<keyword evidence="43" id="KW-1185">Reference proteome</keyword>
<dbReference type="InterPro" id="IPR056558">
    <property type="entry name" value="LAMB1-4_helical"/>
</dbReference>
<feature type="region of interest" description="Disordered" evidence="34">
    <location>
        <begin position="1786"/>
        <end position="1875"/>
    </location>
</feature>
<keyword evidence="25" id="KW-0325">Glycoprotein</keyword>
<keyword evidence="18" id="KW-0862">Zinc</keyword>
<dbReference type="FunFam" id="2.10.25.10:FF:000145">
    <property type="entry name" value="Laminin subunit beta 1"/>
    <property type="match status" value="1"/>
</dbReference>
<dbReference type="FunFam" id="2.60.120.260:FF:000010">
    <property type="entry name" value="Laminin subunit beta 1"/>
    <property type="match status" value="1"/>
</dbReference>
<dbReference type="SUPFAM" id="SSF49764">
    <property type="entry name" value="HSP20-like chaperones"/>
    <property type="match status" value="2"/>
</dbReference>
<dbReference type="GO" id="GO:0008270">
    <property type="term" value="F:zinc ion binding"/>
    <property type="evidence" value="ECO:0007669"/>
    <property type="project" value="UniProtKB-KW"/>
</dbReference>
<dbReference type="Pfam" id="PF21199">
    <property type="entry name" value="LAMININ_IV_B"/>
    <property type="match status" value="1"/>
</dbReference>
<feature type="domain" description="Laminin EGF-like" evidence="36">
    <location>
        <begin position="971"/>
        <end position="1022"/>
    </location>
</feature>
<evidence type="ECO:0000256" key="19">
    <source>
        <dbReference type="ARBA" id="ARBA00022869"/>
    </source>
</evidence>
<dbReference type="InterPro" id="IPR013015">
    <property type="entry name" value="Laminin_IV_B"/>
</dbReference>
<feature type="domain" description="Laminin EGF-like" evidence="36">
    <location>
        <begin position="1079"/>
        <end position="1126"/>
    </location>
</feature>
<feature type="disulfide bond" evidence="32">
    <location>
        <begin position="484"/>
        <end position="493"/>
    </location>
</feature>
<feature type="disulfide bond" evidence="32">
    <location>
        <begin position="303"/>
        <end position="312"/>
    </location>
</feature>
<feature type="disulfide bond" evidence="32">
    <location>
        <begin position="771"/>
        <end position="788"/>
    </location>
</feature>
<feature type="disulfide bond" evidence="32">
    <location>
        <begin position="1129"/>
        <end position="1146"/>
    </location>
</feature>
<dbReference type="Gene3D" id="2.170.300.10">
    <property type="entry name" value="Tie2 ligand-binding domain superfamily"/>
    <property type="match status" value="1"/>
</dbReference>
<keyword evidence="23" id="KW-0472">Membrane</keyword>
<dbReference type="FunFam" id="3.90.70.10:FF:000020">
    <property type="entry name" value="ubiquitin carboxyl-terminal hydrolase 19 isoform X4"/>
    <property type="match status" value="1"/>
</dbReference>
<dbReference type="PROSITE" id="PS51203">
    <property type="entry name" value="CS"/>
    <property type="match status" value="2"/>
</dbReference>
<keyword evidence="15" id="KW-0378">Hydrolase</keyword>
<dbReference type="PROSITE" id="PS50027">
    <property type="entry name" value="EGF_LAM_2"/>
    <property type="match status" value="12"/>
</dbReference>
<dbReference type="FunFam" id="2.10.25.10:FF:000101">
    <property type="entry name" value="Laminin subunit beta 1"/>
    <property type="match status" value="1"/>
</dbReference>
<evidence type="ECO:0000256" key="11">
    <source>
        <dbReference type="ARBA" id="ARBA00022729"/>
    </source>
</evidence>
<feature type="disulfide bond" evidence="32">
    <location>
        <begin position="534"/>
        <end position="543"/>
    </location>
</feature>
<dbReference type="Gene3D" id="2.60.40.790">
    <property type="match status" value="2"/>
</dbReference>
<feature type="compositionally biased region" description="Low complexity" evidence="34">
    <location>
        <begin position="3278"/>
        <end position="3291"/>
    </location>
</feature>
<evidence type="ECO:0000256" key="31">
    <source>
        <dbReference type="PROSITE-ProRule" id="PRU00134"/>
    </source>
</evidence>
<comment type="catalytic activity">
    <reaction evidence="1">
        <text>Thiol-dependent hydrolysis of ester, thioester, amide, peptide and isopeptide bonds formed by the C-terminal Gly of ubiquitin (a 76-residue protein attached to proteins as an intracellular targeting signal).</text>
        <dbReference type="EC" id="3.4.19.12"/>
    </reaction>
</comment>
<feature type="disulfide bond" evidence="32">
    <location>
        <begin position="496"/>
        <end position="510"/>
    </location>
</feature>
<dbReference type="FunFam" id="2.10.25.10:FF:000084">
    <property type="entry name" value="Laminin subunit alpha 3"/>
    <property type="match status" value="1"/>
</dbReference>
<keyword evidence="12" id="KW-0677">Repeat</keyword>
<dbReference type="PROSITE" id="PS00972">
    <property type="entry name" value="USP_1"/>
    <property type="match status" value="1"/>
</dbReference>
<dbReference type="PROSITE" id="PS51117">
    <property type="entry name" value="LAMININ_NTER"/>
    <property type="match status" value="1"/>
</dbReference>
<dbReference type="GO" id="GO:0043256">
    <property type="term" value="C:laminin complex"/>
    <property type="evidence" value="ECO:0007669"/>
    <property type="project" value="TreeGrafter"/>
</dbReference>
<feature type="domain" description="USP" evidence="37">
    <location>
        <begin position="2504"/>
        <end position="3239"/>
    </location>
</feature>
<dbReference type="EMBL" id="QUSF01000032">
    <property type="protein sequence ID" value="RLV99490.1"/>
    <property type="molecule type" value="Genomic_DNA"/>
</dbReference>
<evidence type="ECO:0000259" key="41">
    <source>
        <dbReference type="PROSITE" id="PS51203"/>
    </source>
</evidence>
<dbReference type="EC" id="3.4.19.12" evidence="4"/>
<keyword evidence="24 32" id="KW-1015">Disulfide bond</keyword>
<keyword evidence="5" id="KW-0964">Secreted</keyword>
<dbReference type="FunFam" id="2.60.40.790:FF:000004">
    <property type="entry name" value="ubiquitin carboxyl-terminal hydrolase 19 isoform X9"/>
    <property type="match status" value="1"/>
</dbReference>
<feature type="domain" description="Laminin EGF-like" evidence="36">
    <location>
        <begin position="817"/>
        <end position="862"/>
    </location>
</feature>
<feature type="disulfide bond" evidence="32">
    <location>
        <begin position="942"/>
        <end position="951"/>
    </location>
</feature>
<evidence type="ECO:0000259" key="38">
    <source>
        <dbReference type="PROSITE" id="PS50865"/>
    </source>
</evidence>
<feature type="domain" description="Laminin N-terminal" evidence="40">
    <location>
        <begin position="34"/>
        <end position="273"/>
    </location>
</feature>
<feature type="disulfide bond" evidence="32">
    <location>
        <begin position="819"/>
        <end position="836"/>
    </location>
</feature>
<feature type="disulfide bond" evidence="32">
    <location>
        <begin position="790"/>
        <end position="799"/>
    </location>
</feature>
<dbReference type="InterPro" id="IPR038765">
    <property type="entry name" value="Papain-like_cys_pep_sf"/>
</dbReference>
<dbReference type="Pfam" id="PF00055">
    <property type="entry name" value="Laminin_N"/>
    <property type="match status" value="1"/>
</dbReference>
<feature type="compositionally biased region" description="Basic and acidic residues" evidence="34">
    <location>
        <begin position="3251"/>
        <end position="3260"/>
    </location>
</feature>
<dbReference type="GO" id="GO:0004843">
    <property type="term" value="F:cysteine-type deubiquitinase activity"/>
    <property type="evidence" value="ECO:0007669"/>
    <property type="project" value="UniProtKB-EC"/>
</dbReference>
<sequence length="3314" mass="364039">MRSPAKRSRAVLLLLPLLAGLGGALAPDSPQGCARGSCYPATGDLLVGRAARLSATSTCGLRRPQPYCIVSHLQEEKKCFICDSRRPYDARTNTNSHRIENVVTSFAPRPKKAWWQSENGVEHVSIQLDLEAEFHFTHLIMTFKTFRPAAMLVERSADFGHTWKVYRYFAYDCAASFPHVPHGPPRRIDDVICESRYSDIEPSTEGEVIYRVLDPAIPIRDPYSPSIQNLLRVTNLRVNLTKLHTLGDNLLDSRREIREKYYYALYELVMRGNCFCYGHASECAPLSGAPATTDGMVHGRCVCKHHTQGLNCERCEDFYQDLPWRPAEGSSTNACRRCDCNEHSRRCHFDMAVFLATGNTSGAVCDGCQHNTMGRRCHLCKPFYYKDPTKDLRDPTVCRACDCDPEGSLDGGLCDSADDPARGLIAGQCRCKEHVAGPRCDRCKPGFFGLSTENPQGCRRCQCDPRGTVADGSRCDPVSGECFCKRLVTGRSCNQCLPEHWGLSHDPPGCRPCDCDVGGARNNLCAMGTGQCQCRSHVTGRQCEQVEAGFYRINLDHYTYEAEDARLHQGSVVEREPPPDRPASWTGTGFARMLEGGWVEFHVNDVPFSTEYDVIIRYEPQHPEAWQEVGLKVLRPGPVSASSPCGNTIPADDQLSTSLPSGARYVVLSQPICLEQGISYTLRLELGCAAAHQDPTASVLIDSLVLLPRYSSLEMFIAGDPNSMERRETFERYHCAQPFHAAGPSPVAEPCSSLLHSLSAILHDGALSCLCDPQGSLSAECQPQGGQCQCKPNVMGRRCHRCSPGTFGFGPGGCRPCQCSREGSVSTICDSTTGQCPCREGTHGPRCDRCQPGHWGFPVCRPCQCNGHAENCDPRTGSCLRCRDHTDGERCQRCAAGHFGNPALGSGQHCRPCPCPEGPSTPRHFAASCYQDSRSQQVICRCSPGYTGSRCDECAPGYYGDPLQGGRCLPCQCHDNIDVTDPEACDRRTGQCLRCLYNTAGPHCAECQPGFYGDATRHSCRRCSCNPLGTDASTCGPQQCHCDRHSGQCHCLPHVEGQSCDRCSPNFWNLASGQGCQPCACHPQHSLTPTCNQFTGQCSCRPGFGGQTCTDCQEHHWGDPRQQCRACDCDPRGIASAQCHRSSGHCDCRPGISGVRCDQCARGFAGTFPACQPCHPCFGDWDRVVQDLAARTRALAERASLLQHTGAAGAFEGTFRQLEENLATVRDVVATRNATAASAAHLTHTMEGMRRQIEEATERLTRVEGELTAAQDANFNASHVLNTVDRGARALNHSLQDLEQRLHILKTSNFLGAYDSIRQSYKESQEAERQADASTRAVPSPVSMSAATRHRTEQLLASQRDDFNRHNAASRRALMDLAARAQALSLHPLNEKVCGVVGDVPCAESPCGGAGCRDEDGGRRCGGLSCGGAVSKADSALDRARHAQEELRQAASDMAQLSHKVAEAKGKADEARLRAQAALDKANQTRARVETSNKELRELISHVKAFLSQEGADPESIEVVAGRVLELSLPAAPDQIHRLAEEIKTRVRSLASVDAILEQTASDVQQARQLLQDAQRARSRAEGVRGTAEAVRQALEEARQAQGMAEQALQEAAGDIQHSESALSMMQSQTGSAEQQLAGAMEQIGLLDRQTDALKVKRANNSLAATRAQEAAGTARDRAGEAKQVLEGPLRDRYRTAQELVEHRAQGVQQAGSRAQQLREEAAGLLQDAQGKLQRLRALEEEYERNERVLDAKAAQLGGLEARMREVLATINQQVQIYNTCQARPPHLRPVPRGPAAASPGVGAGRHRVWGTAGLGDGNRQRDWGRSRAGTPAERPGAVPGQTRAHGRDRDSRARSRCRGNAPPPGPRHVTHPRVTWACPAGPGSASRARACLRCRPARNFGAAQTDRSGGRGHSITDPGGLFVSSKRLKMSSSTNAPGQRRASRGLDDATNKKKQKDRANQESKEELLLDWKQNADEIIIKLNLGTGALKTEDVHADFTDTDCVVKLPDGRQWSCQFYEEIESSCSKIQCKKGNFLQLVLQKKIPLHNWSSLLKKRKDGSKELAKGAACWENGKEKAASAELTPEELRAEGTEPPRSRREPSNPKRAPGRSEALGGKSPASPGTQSGPSAKRAVYLKVAPTEEEPNARVTGSTEPSKGHSGRASGRRNGRASQVDAPAALADLALPLEKAVVLAKETVPVEMPPLAATTEVLPHRVATCVEKRVLQPGSPTEALRSRDCLPILEESSKAIPVATPPMGRDGEKRDWSKDDVALEAAADEPEPFVSLTFVKNDSYEKGNDLVVVHVYVKEIHKETSKVLFREQDFTLVFQTSDSNFLRLHPGCGPHTVFRWQVKLRNLIEPDQCTYNFTVSRIDVCLKKRQSQRWGGLEAPATRGAVGGAKVAMPTGPTPLDKNPPSSNQHPLSSKEEARTSDKEKPRVEEGALDGVAARTATEHLAVKQEPHIPSPKPTCMVPPMTHSPVSAESVEDEEDEDEKKKVCLPGFTGLVNLGNTCFMNSVIQSLSNTRELRDYFHDRSFESEINCNNPLGTGGRLAIGFAMLLRALWKGTHHAFQPSKLKAIVASKASQFTGYAQHDAQEFMAFLLDGLHEDLNRIQNKPYTETVDSDGRPDEVVAEEAWQRHKMRNDSFIVDLFQGQYKSKLVCPMCSKVSITFDPFLYLPVPLPQKQKVLTVYYFAKEPHKKPIKFLVSISKENSSAMEVLDSIAHSVRVKPENLRLAEVIKNHFHRMFLPSHSLDTVSPTDLLLCFEVLSPELAKERVVELQVQQRPQVLSGPVAKCAACQKKQLPEDEKLKRCTRCYRVGYCNVACQKTHWPDHKALCRPENIGFPFLISVPESRLTYARLAQLLEGYARYSVSVFQPPFQLGRMSPEQGLQPLHSDKLEPPAKSSCAAATSAPELGDGDRVSSLPQEPPLSPAVPELQPEMGDTTTVRSKVLTARSSLLSLDSGFSEHMESQGDSCCEKEPSYERALKPEAAIPGYQHTPDSLSARATQFYITKIDSANREHKLEDKGDSPLDLTDDCSLALVWKNNERLKEFVLVESKELECVEDPGSASEAARAGHFTLEQCLNLFTKPEVLAPEEAWYCPKCKQHREASKQLMLWRLPNVLIIQLKRFSFRSFIWRDKINDMVDFPVRSLDLSKFCIGRKGEQQLPMYDLYAVINHYGGMIGGHYTAYTRLPNDKNSQRSDVGWRLFDDSTVTTVDESQVVTRYAYVLFYRRRNSPVERPLPGHPSDHRAERTPSAEAAASQGLAPVPFGSGLAPEGAPPLAAEGLPERFASPAERPAPSYSSMEEVD</sequence>
<dbReference type="CDD" id="cd06466">
    <property type="entry name" value="p23_CS_SGT1_like"/>
    <property type="match status" value="1"/>
</dbReference>
<evidence type="ECO:0000256" key="25">
    <source>
        <dbReference type="ARBA" id="ARBA00023180"/>
    </source>
</evidence>
<dbReference type="InterPro" id="IPR007052">
    <property type="entry name" value="CS_dom"/>
</dbReference>
<dbReference type="FunFam" id="2.10.25.10:FF:000011">
    <property type="entry name" value="Cadherin EGF LAG seven-pass G-type receptor"/>
    <property type="match status" value="1"/>
</dbReference>
<evidence type="ECO:0000256" key="7">
    <source>
        <dbReference type="ARBA" id="ARBA00022553"/>
    </source>
</evidence>
<evidence type="ECO:0000256" key="33">
    <source>
        <dbReference type="SAM" id="Coils"/>
    </source>
</evidence>
<feature type="domain" description="Laminin EGF-like" evidence="36">
    <location>
        <begin position="1127"/>
        <end position="1173"/>
    </location>
</feature>
<dbReference type="PRINTS" id="PR00011">
    <property type="entry name" value="EGFLAMININ"/>
</dbReference>
<evidence type="ECO:0000256" key="4">
    <source>
        <dbReference type="ARBA" id="ARBA00012759"/>
    </source>
</evidence>
<feature type="region of interest" description="Disordered" evidence="34">
    <location>
        <begin position="3243"/>
        <end position="3314"/>
    </location>
</feature>
<dbReference type="InterPro" id="IPR056863">
    <property type="entry name" value="LMN_ATRN_NET-like_EGF"/>
</dbReference>
<dbReference type="InterPro" id="IPR000742">
    <property type="entry name" value="EGF"/>
</dbReference>
<dbReference type="Gene3D" id="6.10.140.2220">
    <property type="match status" value="1"/>
</dbReference>
<keyword evidence="20" id="KW-0130">Cell adhesion</keyword>
<evidence type="ECO:0000256" key="16">
    <source>
        <dbReference type="ARBA" id="ARBA00022807"/>
    </source>
</evidence>
<evidence type="ECO:0000256" key="17">
    <source>
        <dbReference type="ARBA" id="ARBA00022824"/>
    </source>
</evidence>
<keyword evidence="8" id="KW-0645">Protease</keyword>
<keyword evidence="17" id="KW-0256">Endoplasmic reticulum</keyword>
<dbReference type="SUPFAM" id="SSF54001">
    <property type="entry name" value="Cysteine proteinases"/>
    <property type="match status" value="1"/>
</dbReference>
<feature type="region of interest" description="Disordered" evidence="34">
    <location>
        <begin position="2886"/>
        <end position="2945"/>
    </location>
</feature>
<name>A0A3L8SB40_CHLGU</name>
<organism evidence="42 43">
    <name type="scientific">Chloebia gouldiae</name>
    <name type="common">Gouldian finch</name>
    <name type="synonym">Erythrura gouldiae</name>
    <dbReference type="NCBI Taxonomy" id="44316"/>
    <lineage>
        <taxon>Eukaryota</taxon>
        <taxon>Metazoa</taxon>
        <taxon>Chordata</taxon>
        <taxon>Craniata</taxon>
        <taxon>Vertebrata</taxon>
        <taxon>Euteleostomi</taxon>
        <taxon>Archelosauria</taxon>
        <taxon>Archosauria</taxon>
        <taxon>Dinosauria</taxon>
        <taxon>Saurischia</taxon>
        <taxon>Theropoda</taxon>
        <taxon>Coelurosauria</taxon>
        <taxon>Aves</taxon>
        <taxon>Neognathae</taxon>
        <taxon>Neoaves</taxon>
        <taxon>Telluraves</taxon>
        <taxon>Australaves</taxon>
        <taxon>Passeriformes</taxon>
        <taxon>Passeroidea</taxon>
        <taxon>Passeridae</taxon>
        <taxon>Chloebia</taxon>
    </lineage>
</organism>
<evidence type="ECO:0000256" key="20">
    <source>
        <dbReference type="ARBA" id="ARBA00022889"/>
    </source>
</evidence>
<feature type="domain" description="CS" evidence="41">
    <location>
        <begin position="2287"/>
        <end position="2389"/>
    </location>
</feature>
<keyword evidence="7" id="KW-0597">Phosphoprotein</keyword>
<dbReference type="InterPro" id="IPR008978">
    <property type="entry name" value="HSP20-like_chaperone"/>
</dbReference>
<dbReference type="Pfam" id="PF24973">
    <property type="entry name" value="EGF_LMN_ATRN"/>
    <property type="match status" value="2"/>
</dbReference>
<feature type="compositionally biased region" description="Basic and acidic residues" evidence="34">
    <location>
        <begin position="1322"/>
        <end position="1331"/>
    </location>
</feature>
<feature type="domain" description="Laminin EGF-like" evidence="36">
    <location>
        <begin position="769"/>
        <end position="816"/>
    </location>
</feature>
<dbReference type="PROSITE" id="PS50865">
    <property type="entry name" value="ZF_MYND_2"/>
    <property type="match status" value="1"/>
</dbReference>
<evidence type="ECO:0000256" key="29">
    <source>
        <dbReference type="ARBA" id="ARBA00078778"/>
    </source>
</evidence>
<dbReference type="Pfam" id="PF00443">
    <property type="entry name" value="UCH"/>
    <property type="match status" value="1"/>
</dbReference>
<feature type="coiled-coil region" evidence="33">
    <location>
        <begin position="1239"/>
        <end position="1308"/>
    </location>
</feature>
<dbReference type="GO" id="GO:0070831">
    <property type="term" value="P:basement membrane assembly"/>
    <property type="evidence" value="ECO:0007669"/>
    <property type="project" value="TreeGrafter"/>
</dbReference>
<keyword evidence="11 35" id="KW-0732">Signal</keyword>
<feature type="disulfide bond" evidence="32">
    <location>
        <begin position="769"/>
        <end position="781"/>
    </location>
</feature>
<feature type="region of interest" description="Disordered" evidence="34">
    <location>
        <begin position="2074"/>
        <end position="2174"/>
    </location>
</feature>
<feature type="domain" description="Laminin EGF-like" evidence="36">
    <location>
        <begin position="1023"/>
        <end position="1078"/>
    </location>
</feature>
<dbReference type="GO" id="GO:0006508">
    <property type="term" value="P:proteolysis"/>
    <property type="evidence" value="ECO:0007669"/>
    <property type="project" value="UniProtKB-KW"/>
</dbReference>
<feature type="domain" description="Laminin EGF-like" evidence="36">
    <location>
        <begin position="913"/>
        <end position="970"/>
    </location>
</feature>
<evidence type="ECO:0000256" key="18">
    <source>
        <dbReference type="ARBA" id="ARBA00022833"/>
    </source>
</evidence>
<feature type="coiled-coil region" evidence="33">
    <location>
        <begin position="1557"/>
        <end position="1611"/>
    </location>
</feature>
<feature type="region of interest" description="Disordered" evidence="34">
    <location>
        <begin position="1322"/>
        <end position="1349"/>
    </location>
</feature>
<keyword evidence="22 33" id="KW-0175">Coiled coil</keyword>
<evidence type="ECO:0000256" key="30">
    <source>
        <dbReference type="ARBA" id="ARBA00081973"/>
    </source>
</evidence>
<dbReference type="CDD" id="cd00055">
    <property type="entry name" value="EGF_Lam"/>
    <property type="match status" value="13"/>
</dbReference>
<accession>A0A3L8SB40</accession>
<feature type="disulfide bond" evidence="32">
    <location>
        <begin position="1100"/>
        <end position="1109"/>
    </location>
</feature>
<dbReference type="InterPro" id="IPR008211">
    <property type="entry name" value="Laminin_N"/>
</dbReference>
<feature type="signal peptide" evidence="35">
    <location>
        <begin position="1"/>
        <end position="26"/>
    </location>
</feature>
<comment type="caution">
    <text evidence="42">The sequence shown here is derived from an EMBL/GenBank/DDBJ whole genome shotgun (WGS) entry which is preliminary data.</text>
</comment>
<evidence type="ECO:0000256" key="8">
    <source>
        <dbReference type="ARBA" id="ARBA00022670"/>
    </source>
</evidence>
<evidence type="ECO:0000256" key="24">
    <source>
        <dbReference type="ARBA" id="ARBA00023157"/>
    </source>
</evidence>
<dbReference type="Pfam" id="PF01753">
    <property type="entry name" value="zf-MYND"/>
    <property type="match status" value="1"/>
</dbReference>
<dbReference type="InterPro" id="IPR050440">
    <property type="entry name" value="Laminin/Netrin_ECM"/>
</dbReference>
<evidence type="ECO:0000256" key="13">
    <source>
        <dbReference type="ARBA" id="ARBA00022771"/>
    </source>
</evidence>
<dbReference type="InterPro" id="IPR002893">
    <property type="entry name" value="Znf_MYND"/>
</dbReference>
<dbReference type="InterPro" id="IPR001394">
    <property type="entry name" value="Peptidase_C19_UCH"/>
</dbReference>
<feature type="region of interest" description="Disordered" evidence="34">
    <location>
        <begin position="1902"/>
        <end position="1966"/>
    </location>
</feature>
<feature type="domain" description="MYND-type" evidence="38">
    <location>
        <begin position="2798"/>
        <end position="2840"/>
    </location>
</feature>
<dbReference type="GO" id="GO:0009888">
    <property type="term" value="P:tissue development"/>
    <property type="evidence" value="ECO:0007669"/>
    <property type="project" value="TreeGrafter"/>
</dbReference>
<feature type="domain" description="Laminin EGF-like" evidence="36">
    <location>
        <begin position="863"/>
        <end position="912"/>
    </location>
</feature>
<feature type="disulfide bond" evidence="32">
    <location>
        <begin position="1148"/>
        <end position="1157"/>
    </location>
</feature>
<dbReference type="GO" id="GO:0007411">
    <property type="term" value="P:axon guidance"/>
    <property type="evidence" value="ECO:0007669"/>
    <property type="project" value="TreeGrafter"/>
</dbReference>
<dbReference type="PROSITE" id="PS51116">
    <property type="entry name" value="LAMININ_IVB"/>
    <property type="match status" value="1"/>
</dbReference>
<evidence type="ECO:0000256" key="5">
    <source>
        <dbReference type="ARBA" id="ARBA00022525"/>
    </source>
</evidence>
<dbReference type="PANTHER" id="PTHR10574:SF36">
    <property type="entry name" value="LAMININ SUBUNIT BETA-2"/>
    <property type="match status" value="1"/>
</dbReference>
<gene>
    <name evidence="42" type="ORF">DV515_00009799</name>
</gene>
<dbReference type="PANTHER" id="PTHR10574">
    <property type="entry name" value="NETRIN/LAMININ-RELATED"/>
    <property type="match status" value="1"/>
</dbReference>
<keyword evidence="13 31" id="KW-0863">Zinc-finger</keyword>
<keyword evidence="9" id="KW-0812">Transmembrane</keyword>
<dbReference type="Pfam" id="PF16602">
    <property type="entry name" value="USP19_linker"/>
    <property type="match status" value="1"/>
</dbReference>
<dbReference type="SUPFAM" id="SSF57196">
    <property type="entry name" value="EGF/Laminin"/>
    <property type="match status" value="13"/>
</dbReference>
<feature type="coiled-coil region" evidence="33">
    <location>
        <begin position="1708"/>
        <end position="1756"/>
    </location>
</feature>
<feature type="disulfide bond" evidence="32">
    <location>
        <begin position="838"/>
        <end position="847"/>
    </location>
</feature>
<feature type="disulfide bond" evidence="32">
    <location>
        <begin position="513"/>
        <end position="525"/>
    </location>
</feature>
<evidence type="ECO:0000259" key="40">
    <source>
        <dbReference type="PROSITE" id="PS51117"/>
    </source>
</evidence>
<dbReference type="GO" id="GO:0034446">
    <property type="term" value="P:substrate adhesion-dependent cell spreading"/>
    <property type="evidence" value="ECO:0007669"/>
    <property type="project" value="TreeGrafter"/>
</dbReference>
<keyword evidence="26 32" id="KW-0424">Laminin EGF-like domain</keyword>
<feature type="disulfide bond" evidence="32">
    <location>
        <begin position="1127"/>
        <end position="1139"/>
    </location>
</feature>
<evidence type="ECO:0000259" key="39">
    <source>
        <dbReference type="PROSITE" id="PS51116"/>
    </source>
</evidence>
<feature type="compositionally biased region" description="Basic and acidic residues" evidence="34">
    <location>
        <begin position="1945"/>
        <end position="1966"/>
    </location>
</feature>
<evidence type="ECO:0000256" key="32">
    <source>
        <dbReference type="PROSITE-ProRule" id="PRU00460"/>
    </source>
</evidence>
<reference evidence="42 43" key="1">
    <citation type="journal article" date="2018" name="Proc. R. Soc. B">
        <title>A non-coding region near Follistatin controls head colour polymorphism in the Gouldian finch.</title>
        <authorList>
            <person name="Toomey M.B."/>
            <person name="Marques C.I."/>
            <person name="Andrade P."/>
            <person name="Araujo P.M."/>
            <person name="Sabatino S."/>
            <person name="Gazda M.A."/>
            <person name="Afonso S."/>
            <person name="Lopes R.J."/>
            <person name="Corbo J.C."/>
            <person name="Carneiro M."/>
        </authorList>
    </citation>
    <scope>NUCLEOTIDE SEQUENCE [LARGE SCALE GENOMIC DNA]</scope>
    <source>
        <strain evidence="42">Red01</strain>
        <tissue evidence="42">Muscle</tissue>
    </source>
</reference>
<dbReference type="Pfam" id="PF23219">
    <property type="entry name" value="LAMB1"/>
    <property type="match status" value="1"/>
</dbReference>
<dbReference type="GO" id="GO:0016579">
    <property type="term" value="P:protein deubiquitination"/>
    <property type="evidence" value="ECO:0007669"/>
    <property type="project" value="InterPro"/>
</dbReference>
<dbReference type="GO" id="GO:0016477">
    <property type="term" value="P:cell migration"/>
    <property type="evidence" value="ECO:0007669"/>
    <property type="project" value="TreeGrafter"/>
</dbReference>
<feature type="disulfide bond" evidence="32">
    <location>
        <begin position="954"/>
        <end position="968"/>
    </location>
</feature>
<feature type="disulfide bond" evidence="32">
    <location>
        <begin position="1079"/>
        <end position="1091"/>
    </location>
</feature>
<dbReference type="FunFam" id="2.10.25.10:FF:000135">
    <property type="entry name" value="Laminin subunit beta 4"/>
    <property type="match status" value="2"/>
</dbReference>
<proteinExistence type="predicted"/>
<dbReference type="CDD" id="cd02674">
    <property type="entry name" value="Peptidase_C19R"/>
    <property type="match status" value="1"/>
</dbReference>
<feature type="domain" description="Laminin EGF-like" evidence="36">
    <location>
        <begin position="461"/>
        <end position="512"/>
    </location>
</feature>
<dbReference type="FunFam" id="2.60.40.790:FF:000074">
    <property type="entry name" value="Ubiquitin-specific peptidase 19"/>
    <property type="match status" value="1"/>
</dbReference>
<comment type="caution">
    <text evidence="32">Lacks conserved residue(s) required for the propagation of feature annotation.</text>
</comment>
<evidence type="ECO:0000256" key="10">
    <source>
        <dbReference type="ARBA" id="ARBA00022723"/>
    </source>
</evidence>
<feature type="disulfide bond" evidence="32">
    <location>
        <begin position="882"/>
        <end position="891"/>
    </location>
</feature>
<dbReference type="GO" id="GO:0005789">
    <property type="term" value="C:endoplasmic reticulum membrane"/>
    <property type="evidence" value="ECO:0007669"/>
    <property type="project" value="UniProtKB-SubCell"/>
</dbReference>
<evidence type="ECO:0000256" key="28">
    <source>
        <dbReference type="ARBA" id="ARBA00075186"/>
    </source>
</evidence>
<feature type="domain" description="CS" evidence="41">
    <location>
        <begin position="1965"/>
        <end position="2054"/>
    </location>
</feature>
<feature type="domain" description="Laminin EGF-like" evidence="36">
    <location>
        <begin position="513"/>
        <end position="558"/>
    </location>
</feature>
<feature type="compositionally biased region" description="Basic and acidic residues" evidence="34">
    <location>
        <begin position="2424"/>
        <end position="2441"/>
    </location>
</feature>
<feature type="compositionally biased region" description="Basic and acidic residues" evidence="34">
    <location>
        <begin position="2086"/>
        <end position="2104"/>
    </location>
</feature>
<evidence type="ECO:0000256" key="23">
    <source>
        <dbReference type="ARBA" id="ARBA00023136"/>
    </source>
</evidence>
<protein>
    <recommendedName>
        <fullName evidence="27">Ubiquitin carboxyl-terminal hydrolase 19</fullName>
        <ecNumber evidence="4">3.4.19.12</ecNumber>
    </recommendedName>
    <alternativeName>
        <fullName evidence="30">Deubiquitinating enzyme 19</fullName>
    </alternativeName>
    <alternativeName>
        <fullName evidence="28">Ubiquitin thioesterase 19</fullName>
    </alternativeName>
    <alternativeName>
        <fullName evidence="29">Ubiquitin-specific-processing protease 19</fullName>
    </alternativeName>
</protein>
<dbReference type="InterPro" id="IPR028889">
    <property type="entry name" value="USP"/>
</dbReference>
<feature type="domain" description="Laminin EGF-like" evidence="36">
    <location>
        <begin position="401"/>
        <end position="460"/>
    </location>
</feature>
<dbReference type="PROSITE" id="PS01360">
    <property type="entry name" value="ZF_MYND_1"/>
    <property type="match status" value="1"/>
</dbReference>
<feature type="disulfide bond" evidence="32">
    <location>
        <begin position="431"/>
        <end position="440"/>
    </location>
</feature>
<dbReference type="PROSITE" id="PS00022">
    <property type="entry name" value="EGF_1"/>
    <property type="match status" value="1"/>
</dbReference>
<feature type="domain" description="Laminin IV type B" evidence="39">
    <location>
        <begin position="552"/>
        <end position="763"/>
    </location>
</feature>
<evidence type="ECO:0000256" key="22">
    <source>
        <dbReference type="ARBA" id="ARBA00023054"/>
    </source>
</evidence>
<evidence type="ECO:0000256" key="3">
    <source>
        <dbReference type="ARBA" id="ARBA00004389"/>
    </source>
</evidence>
<keyword evidence="6" id="KW-0272">Extracellular matrix</keyword>
<dbReference type="CDD" id="cd22299">
    <property type="entry name" value="cc_LAMB2_C"/>
    <property type="match status" value="1"/>
</dbReference>
<keyword evidence="19" id="KW-0084">Basement membrane</keyword>
<dbReference type="OrthoDB" id="5985440at2759"/>
<dbReference type="FunFam" id="2.170.300.10:FF:000004">
    <property type="entry name" value="Laminin subunit beta 1"/>
    <property type="match status" value="1"/>
</dbReference>
<dbReference type="FunFam" id="2.10.25.10:FF:000130">
    <property type="entry name" value="Laminin subunit beta 1"/>
    <property type="match status" value="1"/>
</dbReference>
<evidence type="ECO:0000256" key="14">
    <source>
        <dbReference type="ARBA" id="ARBA00022786"/>
    </source>
</evidence>
<dbReference type="Pfam" id="PF00053">
    <property type="entry name" value="EGF_laminin"/>
    <property type="match status" value="11"/>
</dbReference>
<feature type="disulfide bond" evidence="32">
    <location>
        <begin position="1051"/>
        <end position="1060"/>
    </location>
</feature>
<evidence type="ECO:0000259" key="37">
    <source>
        <dbReference type="PROSITE" id="PS50235"/>
    </source>
</evidence>
<dbReference type="SUPFAM" id="SSF58104">
    <property type="entry name" value="Methyl-accepting chemotaxis protein (MCP) signaling domain"/>
    <property type="match status" value="1"/>
</dbReference>
<dbReference type="SMART" id="SM00181">
    <property type="entry name" value="EGF"/>
    <property type="match status" value="8"/>
</dbReference>
<evidence type="ECO:0000256" key="15">
    <source>
        <dbReference type="ARBA" id="ARBA00022801"/>
    </source>
</evidence>
<feature type="region of interest" description="Disordered" evidence="34">
    <location>
        <begin position="2387"/>
        <end position="2445"/>
    </location>
</feature>
<dbReference type="Gene3D" id="2.60.120.260">
    <property type="entry name" value="Galactose-binding domain-like"/>
    <property type="match status" value="1"/>
</dbReference>
<evidence type="ECO:0000259" key="36">
    <source>
        <dbReference type="PROSITE" id="PS50027"/>
    </source>
</evidence>
<dbReference type="FunFam" id="2.10.25.10:FF:000138">
    <property type="entry name" value="Laminin subunit beta 1"/>
    <property type="match status" value="1"/>
</dbReference>
<dbReference type="FunFam" id="2.10.25.10:FF:000209">
    <property type="entry name" value="Laminin subunit alpha 5"/>
    <property type="match status" value="1"/>
</dbReference>
<dbReference type="Pfam" id="PF04969">
    <property type="entry name" value="CS"/>
    <property type="match status" value="2"/>
</dbReference>
<keyword evidence="14" id="KW-0833">Ubl conjugation pathway</keyword>
<dbReference type="STRING" id="44316.ENSEGOP00005009262"/>
<feature type="disulfide bond" evidence="32">
    <location>
        <begin position="1081"/>
        <end position="1098"/>
    </location>
</feature>
<dbReference type="CDD" id="cd06463">
    <property type="entry name" value="p23_like"/>
    <property type="match status" value="1"/>
</dbReference>
<evidence type="ECO:0000256" key="1">
    <source>
        <dbReference type="ARBA" id="ARBA00000707"/>
    </source>
</evidence>
<dbReference type="FunFam" id="2.10.25.10:FF:000280">
    <property type="entry name" value="Laminin subunit beta 4"/>
    <property type="match status" value="1"/>
</dbReference>
<evidence type="ECO:0000313" key="42">
    <source>
        <dbReference type="EMBL" id="RLV99490.1"/>
    </source>
</evidence>
<dbReference type="GO" id="GO:0031647">
    <property type="term" value="P:regulation of protein stability"/>
    <property type="evidence" value="ECO:0007669"/>
    <property type="project" value="UniProtKB-ARBA"/>
</dbReference>
<feature type="disulfide bond" evidence="32">
    <location>
        <begin position="995"/>
        <end position="1004"/>
    </location>
</feature>
<dbReference type="FunFam" id="2.10.25.10:FF:000065">
    <property type="entry name" value="Laminin subunit beta 1"/>
    <property type="match status" value="1"/>
</dbReference>
<dbReference type="Proteomes" id="UP000276834">
    <property type="component" value="Unassembled WGS sequence"/>
</dbReference>
<dbReference type="SMART" id="SM00180">
    <property type="entry name" value="EGF_Lam"/>
    <property type="match status" value="13"/>
</dbReference>
<evidence type="ECO:0000313" key="43">
    <source>
        <dbReference type="Proteomes" id="UP000276834"/>
    </source>
</evidence>